<feature type="transmembrane region" description="Helical" evidence="1">
    <location>
        <begin position="12"/>
        <end position="33"/>
    </location>
</feature>
<keyword evidence="1" id="KW-0812">Transmembrane</keyword>
<comment type="caution">
    <text evidence="2">The sequence shown here is derived from an EMBL/GenBank/DDBJ whole genome shotgun (WGS) entry which is preliminary data.</text>
</comment>
<keyword evidence="1" id="KW-0472">Membrane</keyword>
<gene>
    <name evidence="2" type="ORF">A3I24_01210</name>
</gene>
<evidence type="ECO:0000313" key="3">
    <source>
        <dbReference type="Proteomes" id="UP000177690"/>
    </source>
</evidence>
<name>A0A1G1ZS33_9BACT</name>
<sequence length="190" mass="21193">MDPTLEMRWIQLFMYLCAATALVGLTILFICALRRNTSRAAGGGDEKGGWRIEGPAWLIAGISLVVIGIGGLAVGWNVMHTLTRAETRLLAIDRENKVRSATIAYELFAQAIETKKDYASYKHTAERMLTNLRFDPSAIIGMRPREIRLEPLAGEPVLVKPDTNVLKSHFDSKGVFDRTLFEEISKQSNQ</sequence>
<protein>
    <submittedName>
        <fullName evidence="2">Uncharacterized protein</fullName>
    </submittedName>
</protein>
<dbReference type="EMBL" id="MHJL01000027">
    <property type="protein sequence ID" value="OGY67275.1"/>
    <property type="molecule type" value="Genomic_DNA"/>
</dbReference>
<dbReference type="Proteomes" id="UP000177690">
    <property type="component" value="Unassembled WGS sequence"/>
</dbReference>
<dbReference type="AlphaFoldDB" id="A0A1G1ZS33"/>
<proteinExistence type="predicted"/>
<reference evidence="2 3" key="1">
    <citation type="journal article" date="2016" name="Nat. Commun.">
        <title>Thousands of microbial genomes shed light on interconnected biogeochemical processes in an aquifer system.</title>
        <authorList>
            <person name="Anantharaman K."/>
            <person name="Brown C.T."/>
            <person name="Hug L.A."/>
            <person name="Sharon I."/>
            <person name="Castelle C.J."/>
            <person name="Probst A.J."/>
            <person name="Thomas B.C."/>
            <person name="Singh A."/>
            <person name="Wilkins M.J."/>
            <person name="Karaoz U."/>
            <person name="Brodie E.L."/>
            <person name="Williams K.H."/>
            <person name="Hubbard S.S."/>
            <person name="Banfield J.F."/>
        </authorList>
    </citation>
    <scope>NUCLEOTIDE SEQUENCE [LARGE SCALE GENOMIC DNA]</scope>
</reference>
<organism evidence="2 3">
    <name type="scientific">Candidatus Harrisonbacteria bacterium RIFCSPLOWO2_02_FULL_41_13b</name>
    <dbReference type="NCBI Taxonomy" id="1798409"/>
    <lineage>
        <taxon>Bacteria</taxon>
        <taxon>Candidatus Harrisoniibacteriota</taxon>
    </lineage>
</organism>
<evidence type="ECO:0000256" key="1">
    <source>
        <dbReference type="SAM" id="Phobius"/>
    </source>
</evidence>
<accession>A0A1G1ZS33</accession>
<evidence type="ECO:0000313" key="2">
    <source>
        <dbReference type="EMBL" id="OGY67275.1"/>
    </source>
</evidence>
<feature type="transmembrane region" description="Helical" evidence="1">
    <location>
        <begin position="54"/>
        <end position="76"/>
    </location>
</feature>
<keyword evidence="1" id="KW-1133">Transmembrane helix</keyword>